<feature type="domain" description="SusD-like N-terminal" evidence="7">
    <location>
        <begin position="42"/>
        <end position="247"/>
    </location>
</feature>
<evidence type="ECO:0000313" key="8">
    <source>
        <dbReference type="EMBL" id="SEO09260.1"/>
    </source>
</evidence>
<dbReference type="InterPro" id="IPR011990">
    <property type="entry name" value="TPR-like_helical_dom_sf"/>
</dbReference>
<evidence type="ECO:0000256" key="3">
    <source>
        <dbReference type="ARBA" id="ARBA00022729"/>
    </source>
</evidence>
<evidence type="ECO:0000313" key="9">
    <source>
        <dbReference type="Proteomes" id="UP000198942"/>
    </source>
</evidence>
<dbReference type="RefSeq" id="WP_091212122.1">
    <property type="nucleotide sequence ID" value="NZ_FOCL01000005.1"/>
</dbReference>
<evidence type="ECO:0000259" key="7">
    <source>
        <dbReference type="Pfam" id="PF14322"/>
    </source>
</evidence>
<dbReference type="Pfam" id="PF07980">
    <property type="entry name" value="SusD_RagB"/>
    <property type="match status" value="1"/>
</dbReference>
<evidence type="ECO:0000256" key="1">
    <source>
        <dbReference type="ARBA" id="ARBA00004442"/>
    </source>
</evidence>
<keyword evidence="4" id="KW-0472">Membrane</keyword>
<comment type="similarity">
    <text evidence="2">Belongs to the SusD family.</text>
</comment>
<keyword evidence="3" id="KW-0732">Signal</keyword>
<keyword evidence="5" id="KW-0998">Cell outer membrane</keyword>
<dbReference type="GO" id="GO:0009279">
    <property type="term" value="C:cell outer membrane"/>
    <property type="evidence" value="ECO:0007669"/>
    <property type="project" value="UniProtKB-SubCell"/>
</dbReference>
<sequence length="474" mass="53128">MKTANIFIQCQNYTKHLYNSIQRMLLACSLLCVLNSCNKQDDFLAAKTNSALAVPVTLDDYQSLMQNQGVLNIKDPALGQIATDDFYVTKPVWSALATTTEIKGYIWDKVVYDAGANILDWSSAYKAIYYANVVLDALPKIKVSPSEQGKYNEVKGDALFYRSVALYNLVQTFAMPFDKKTAESDLGIPLRLNSDLKAPSVRSSVKQCYDQILSDLKIALALLPQKAAVITSPSQLAAQGYLARINLAIGNYDQAFKYADLCLKDFDVLTNFNDLVPSSASLSNTFLTEEIFHATLLNYGIIAPNSKSITDSVLYASYEATDLRKTLFFRLKSGLPYFKGSYDFKGNLFSGLANDEIYLIRAECLARLGDKNGALTDLNNLLSNRYVRGAFAPLTAVSPEQVLLLILKERRKELLYRGLRWTDLRRFSKEPQYAVSLFRNIDGKTYSLEPKSPRYAWPIPDNEVLVNNLPQNPR</sequence>
<reference evidence="9" key="1">
    <citation type="submission" date="2016-10" db="EMBL/GenBank/DDBJ databases">
        <authorList>
            <person name="Varghese N."/>
            <person name="Submissions S."/>
        </authorList>
    </citation>
    <scope>NUCLEOTIDE SEQUENCE [LARGE SCALE GENOMIC DNA]</scope>
    <source>
        <strain evidence="9">Gh-48</strain>
    </source>
</reference>
<comment type="subcellular location">
    <subcellularLocation>
        <location evidence="1">Cell outer membrane</location>
    </subcellularLocation>
</comment>
<keyword evidence="9" id="KW-1185">Reference proteome</keyword>
<dbReference type="Pfam" id="PF14322">
    <property type="entry name" value="SusD-like_3"/>
    <property type="match status" value="1"/>
</dbReference>
<dbReference type="STRING" id="551995.SAMN05192574_105273"/>
<evidence type="ECO:0000259" key="6">
    <source>
        <dbReference type="Pfam" id="PF07980"/>
    </source>
</evidence>
<dbReference type="AlphaFoldDB" id="A0A1H8LW54"/>
<evidence type="ECO:0000256" key="2">
    <source>
        <dbReference type="ARBA" id="ARBA00006275"/>
    </source>
</evidence>
<organism evidence="8 9">
    <name type="scientific">Mucilaginibacter gossypiicola</name>
    <dbReference type="NCBI Taxonomy" id="551995"/>
    <lineage>
        <taxon>Bacteria</taxon>
        <taxon>Pseudomonadati</taxon>
        <taxon>Bacteroidota</taxon>
        <taxon>Sphingobacteriia</taxon>
        <taxon>Sphingobacteriales</taxon>
        <taxon>Sphingobacteriaceae</taxon>
        <taxon>Mucilaginibacter</taxon>
    </lineage>
</organism>
<dbReference type="EMBL" id="FOCL01000005">
    <property type="protein sequence ID" value="SEO09260.1"/>
    <property type="molecule type" value="Genomic_DNA"/>
</dbReference>
<dbReference type="SUPFAM" id="SSF48452">
    <property type="entry name" value="TPR-like"/>
    <property type="match status" value="1"/>
</dbReference>
<dbReference type="OrthoDB" id="653598at2"/>
<dbReference type="Gene3D" id="1.25.40.390">
    <property type="match status" value="2"/>
</dbReference>
<dbReference type="Proteomes" id="UP000198942">
    <property type="component" value="Unassembled WGS sequence"/>
</dbReference>
<dbReference type="InterPro" id="IPR033985">
    <property type="entry name" value="SusD-like_N"/>
</dbReference>
<name>A0A1H8LW54_9SPHI</name>
<accession>A0A1H8LW54</accession>
<evidence type="ECO:0000256" key="4">
    <source>
        <dbReference type="ARBA" id="ARBA00023136"/>
    </source>
</evidence>
<gene>
    <name evidence="8" type="ORF">SAMN05192574_105273</name>
</gene>
<protein>
    <submittedName>
        <fullName evidence="8">SusD family protein</fullName>
    </submittedName>
</protein>
<feature type="domain" description="RagB/SusD" evidence="6">
    <location>
        <begin position="356"/>
        <end position="473"/>
    </location>
</feature>
<evidence type="ECO:0000256" key="5">
    <source>
        <dbReference type="ARBA" id="ARBA00023237"/>
    </source>
</evidence>
<proteinExistence type="inferred from homology"/>
<dbReference type="InterPro" id="IPR012944">
    <property type="entry name" value="SusD_RagB_dom"/>
</dbReference>